<organism evidence="1 2">
    <name type="scientific">Lucilia cuprina</name>
    <name type="common">Green bottle fly</name>
    <name type="synonym">Australian sheep blowfly</name>
    <dbReference type="NCBI Taxonomy" id="7375"/>
    <lineage>
        <taxon>Eukaryota</taxon>
        <taxon>Metazoa</taxon>
        <taxon>Ecdysozoa</taxon>
        <taxon>Arthropoda</taxon>
        <taxon>Hexapoda</taxon>
        <taxon>Insecta</taxon>
        <taxon>Pterygota</taxon>
        <taxon>Neoptera</taxon>
        <taxon>Endopterygota</taxon>
        <taxon>Diptera</taxon>
        <taxon>Brachycera</taxon>
        <taxon>Muscomorpha</taxon>
        <taxon>Oestroidea</taxon>
        <taxon>Calliphoridae</taxon>
        <taxon>Luciliinae</taxon>
        <taxon>Lucilia</taxon>
    </lineage>
</organism>
<evidence type="ECO:0000313" key="2">
    <source>
        <dbReference type="Proteomes" id="UP000037069"/>
    </source>
</evidence>
<reference evidence="1 2" key="1">
    <citation type="journal article" date="2015" name="Nat. Commun.">
        <title>Lucilia cuprina genome unlocks parasitic fly biology to underpin future interventions.</title>
        <authorList>
            <person name="Anstead C.A."/>
            <person name="Korhonen P.K."/>
            <person name="Young N.D."/>
            <person name="Hall R.S."/>
            <person name="Jex A.R."/>
            <person name="Murali S.C."/>
            <person name="Hughes D.S."/>
            <person name="Lee S.F."/>
            <person name="Perry T."/>
            <person name="Stroehlein A.J."/>
            <person name="Ansell B.R."/>
            <person name="Breugelmans B."/>
            <person name="Hofmann A."/>
            <person name="Qu J."/>
            <person name="Dugan S."/>
            <person name="Lee S.L."/>
            <person name="Chao H."/>
            <person name="Dinh H."/>
            <person name="Han Y."/>
            <person name="Doddapaneni H.V."/>
            <person name="Worley K.C."/>
            <person name="Muzny D.M."/>
            <person name="Ioannidis P."/>
            <person name="Waterhouse R.M."/>
            <person name="Zdobnov E.M."/>
            <person name="James P.J."/>
            <person name="Bagnall N.H."/>
            <person name="Kotze A.C."/>
            <person name="Gibbs R.A."/>
            <person name="Richards S."/>
            <person name="Batterham P."/>
            <person name="Gasser R.B."/>
        </authorList>
    </citation>
    <scope>NUCLEOTIDE SEQUENCE [LARGE SCALE GENOMIC DNA]</scope>
    <source>
        <strain evidence="1 2">LS</strain>
        <tissue evidence="1">Full body</tissue>
    </source>
</reference>
<comment type="caution">
    <text evidence="1">The sequence shown here is derived from an EMBL/GenBank/DDBJ whole genome shotgun (WGS) entry which is preliminary data.</text>
</comment>
<protein>
    <submittedName>
        <fullName evidence="1">Uncharacterized protein</fullName>
    </submittedName>
</protein>
<sequence length="100" mass="11057">MTSVMVISGKLELTISVREHEGNRPVIFSTTYAQIFNLKLGSIGEPIVRTHIVEEFPAKQSIIPVTFIDGTENVGIASFLCNLLEIKVPCEPQLALLLYI</sequence>
<accession>A0A0L0CLV7</accession>
<dbReference type="AlphaFoldDB" id="A0A0L0CLV7"/>
<gene>
    <name evidence="1" type="ORF">FF38_06283</name>
</gene>
<dbReference type="EMBL" id="JRES01000219">
    <property type="protein sequence ID" value="KNC33222.1"/>
    <property type="molecule type" value="Genomic_DNA"/>
</dbReference>
<proteinExistence type="predicted"/>
<name>A0A0L0CLV7_LUCCU</name>
<dbReference type="Proteomes" id="UP000037069">
    <property type="component" value="Unassembled WGS sequence"/>
</dbReference>
<keyword evidence="2" id="KW-1185">Reference proteome</keyword>
<evidence type="ECO:0000313" key="1">
    <source>
        <dbReference type="EMBL" id="KNC33222.1"/>
    </source>
</evidence>